<dbReference type="GO" id="GO:0003700">
    <property type="term" value="F:DNA-binding transcription factor activity"/>
    <property type="evidence" value="ECO:0007669"/>
    <property type="project" value="InterPro"/>
</dbReference>
<dbReference type="SUPFAM" id="SSF46689">
    <property type="entry name" value="Homeodomain-like"/>
    <property type="match status" value="1"/>
</dbReference>
<dbReference type="PROSITE" id="PS01124">
    <property type="entry name" value="HTH_ARAC_FAMILY_2"/>
    <property type="match status" value="1"/>
</dbReference>
<dbReference type="AlphaFoldDB" id="A0A644YHQ4"/>
<evidence type="ECO:0000259" key="4">
    <source>
        <dbReference type="PROSITE" id="PS01124"/>
    </source>
</evidence>
<dbReference type="PANTHER" id="PTHR43280">
    <property type="entry name" value="ARAC-FAMILY TRANSCRIPTIONAL REGULATOR"/>
    <property type="match status" value="1"/>
</dbReference>
<dbReference type="SMART" id="SM00342">
    <property type="entry name" value="HTH_ARAC"/>
    <property type="match status" value="1"/>
</dbReference>
<sequence>MLTLHIMTKASGYTEIAIGNSQGHCCEMLLKFWLSSEKIPFKHLSGNLLMMKEKEWQKHHADIIEFLNSNGMYVILKPQEKIVESIILEVHHLIFESGYASSMVNNSDYLVEKLGFSYQKLSSLFKKEKKITLEKYIIQQKIERVKQILDTEELTLSEIAYMMGYSSVQYLSTQFRSVTGISVSDYKTTNGKN</sequence>
<gene>
    <name evidence="5" type="ORF">SDC9_72131</name>
</gene>
<dbReference type="EMBL" id="VSSQ01004543">
    <property type="protein sequence ID" value="MPM25634.1"/>
    <property type="molecule type" value="Genomic_DNA"/>
</dbReference>
<comment type="caution">
    <text evidence="5">The sequence shown here is derived from an EMBL/GenBank/DDBJ whole genome shotgun (WGS) entry which is preliminary data.</text>
</comment>
<evidence type="ECO:0000256" key="1">
    <source>
        <dbReference type="ARBA" id="ARBA00023015"/>
    </source>
</evidence>
<dbReference type="PANTHER" id="PTHR43280:SF2">
    <property type="entry name" value="HTH-TYPE TRANSCRIPTIONAL REGULATOR EXSA"/>
    <property type="match status" value="1"/>
</dbReference>
<evidence type="ECO:0000313" key="5">
    <source>
        <dbReference type="EMBL" id="MPM25634.1"/>
    </source>
</evidence>
<dbReference type="InterPro" id="IPR018060">
    <property type="entry name" value="HTH_AraC"/>
</dbReference>
<organism evidence="5">
    <name type="scientific">bioreactor metagenome</name>
    <dbReference type="NCBI Taxonomy" id="1076179"/>
    <lineage>
        <taxon>unclassified sequences</taxon>
        <taxon>metagenomes</taxon>
        <taxon>ecological metagenomes</taxon>
    </lineage>
</organism>
<dbReference type="Gene3D" id="1.10.10.60">
    <property type="entry name" value="Homeodomain-like"/>
    <property type="match status" value="1"/>
</dbReference>
<dbReference type="InterPro" id="IPR009057">
    <property type="entry name" value="Homeodomain-like_sf"/>
</dbReference>
<proteinExistence type="predicted"/>
<keyword evidence="3" id="KW-0804">Transcription</keyword>
<evidence type="ECO:0000256" key="2">
    <source>
        <dbReference type="ARBA" id="ARBA00023125"/>
    </source>
</evidence>
<feature type="domain" description="HTH araC/xylS-type" evidence="4">
    <location>
        <begin position="110"/>
        <end position="189"/>
    </location>
</feature>
<name>A0A644YHQ4_9ZZZZ</name>
<dbReference type="GO" id="GO:0043565">
    <property type="term" value="F:sequence-specific DNA binding"/>
    <property type="evidence" value="ECO:0007669"/>
    <property type="project" value="InterPro"/>
</dbReference>
<accession>A0A644YHQ4</accession>
<evidence type="ECO:0000256" key="3">
    <source>
        <dbReference type="ARBA" id="ARBA00023163"/>
    </source>
</evidence>
<keyword evidence="1" id="KW-0805">Transcription regulation</keyword>
<keyword evidence="2" id="KW-0238">DNA-binding</keyword>
<dbReference type="Pfam" id="PF12833">
    <property type="entry name" value="HTH_18"/>
    <property type="match status" value="1"/>
</dbReference>
<reference evidence="5" key="1">
    <citation type="submission" date="2019-08" db="EMBL/GenBank/DDBJ databases">
        <authorList>
            <person name="Kucharzyk K."/>
            <person name="Murdoch R.W."/>
            <person name="Higgins S."/>
            <person name="Loffler F."/>
        </authorList>
    </citation>
    <scope>NUCLEOTIDE SEQUENCE</scope>
</reference>
<protein>
    <recommendedName>
        <fullName evidence="4">HTH araC/xylS-type domain-containing protein</fullName>
    </recommendedName>
</protein>